<comment type="caution">
    <text evidence="2">The sequence shown here is derived from an EMBL/GenBank/DDBJ whole genome shotgun (WGS) entry which is preliminary data.</text>
</comment>
<gene>
    <name evidence="2" type="ORF">EFB14_32415</name>
</gene>
<organism evidence="2 3">
    <name type="scientific">Rhizobium fabae</name>
    <dbReference type="NCBI Taxonomy" id="573179"/>
    <lineage>
        <taxon>Bacteria</taxon>
        <taxon>Pseudomonadati</taxon>
        <taxon>Pseudomonadota</taxon>
        <taxon>Alphaproteobacteria</taxon>
        <taxon>Hyphomicrobiales</taxon>
        <taxon>Rhizobiaceae</taxon>
        <taxon>Rhizobium/Agrobacterium group</taxon>
        <taxon>Rhizobium</taxon>
    </lineage>
</organism>
<name>A0ABY0AZH7_9HYPH</name>
<accession>A0ABY0AZH7</accession>
<feature type="non-terminal residue" evidence="2">
    <location>
        <position position="1"/>
    </location>
</feature>
<evidence type="ECO:0000256" key="1">
    <source>
        <dbReference type="SAM" id="MobiDB-lite"/>
    </source>
</evidence>
<dbReference type="EMBL" id="RJJU01000030">
    <property type="protein sequence ID" value="RUM05911.1"/>
    <property type="molecule type" value="Genomic_DNA"/>
</dbReference>
<proteinExistence type="predicted"/>
<evidence type="ECO:0000313" key="3">
    <source>
        <dbReference type="Proteomes" id="UP000272004"/>
    </source>
</evidence>
<reference evidence="2 3" key="1">
    <citation type="submission" date="2018-11" db="EMBL/GenBank/DDBJ databases">
        <authorList>
            <person name="Huo Y."/>
        </authorList>
    </citation>
    <scope>NUCLEOTIDE SEQUENCE [LARGE SCALE GENOMIC DNA]</scope>
    <source>
        <strain evidence="2 3">CCBAU 33202</strain>
    </source>
</reference>
<evidence type="ECO:0000313" key="2">
    <source>
        <dbReference type="EMBL" id="RUM05911.1"/>
    </source>
</evidence>
<sequence length="79" mass="8574">YSNLGAGQEMMRVTLGKSRVREIRPPGSVRAKPNGIATRPRSRERRATHNAGALAASLRQVVATRDEAPQLTSSLVRPP</sequence>
<dbReference type="Proteomes" id="UP000272004">
    <property type="component" value="Unassembled WGS sequence"/>
</dbReference>
<protein>
    <submittedName>
        <fullName evidence="2">Uncharacterized protein</fullName>
    </submittedName>
</protein>
<keyword evidence="3" id="KW-1185">Reference proteome</keyword>
<feature type="region of interest" description="Disordered" evidence="1">
    <location>
        <begin position="25"/>
        <end position="58"/>
    </location>
</feature>